<accession>A0A4Y8WR92</accession>
<comment type="catalytic activity">
    <reaction evidence="1 5 6">
        <text>[protein]-peptidylproline (omega=180) = [protein]-peptidylproline (omega=0)</text>
        <dbReference type="Rhea" id="RHEA:16237"/>
        <dbReference type="Rhea" id="RHEA-COMP:10747"/>
        <dbReference type="Rhea" id="RHEA-COMP:10748"/>
        <dbReference type="ChEBI" id="CHEBI:83833"/>
        <dbReference type="ChEBI" id="CHEBI:83834"/>
        <dbReference type="EC" id="5.2.1.8"/>
    </reaction>
</comment>
<dbReference type="PROSITE" id="PS51257">
    <property type="entry name" value="PROKAR_LIPOPROTEIN"/>
    <property type="match status" value="1"/>
</dbReference>
<keyword evidence="8" id="KW-1185">Reference proteome</keyword>
<proteinExistence type="inferred from homology"/>
<name>A0A4Y8WR92_9PORP</name>
<keyword evidence="4 5" id="KW-0413">Isomerase</keyword>
<gene>
    <name evidence="7" type="ORF">E4P47_01425</name>
</gene>
<dbReference type="Gene3D" id="3.10.50.40">
    <property type="match status" value="1"/>
</dbReference>
<dbReference type="GO" id="GO:0003755">
    <property type="term" value="F:peptidyl-prolyl cis-trans isomerase activity"/>
    <property type="evidence" value="ECO:0007669"/>
    <property type="project" value="UniProtKB-UniRule"/>
</dbReference>
<dbReference type="OrthoDB" id="9814548at2"/>
<dbReference type="Pfam" id="PF00254">
    <property type="entry name" value="FKBP_C"/>
    <property type="match status" value="1"/>
</dbReference>
<dbReference type="PANTHER" id="PTHR43811">
    <property type="entry name" value="FKBP-TYPE PEPTIDYL-PROLYL CIS-TRANS ISOMERASE FKPA"/>
    <property type="match status" value="1"/>
</dbReference>
<comment type="caution">
    <text evidence="7">The sequence shown here is derived from an EMBL/GenBank/DDBJ whole genome shotgun (WGS) entry which is preliminary data.</text>
</comment>
<dbReference type="STRING" id="1122973.GCA_000379925_01527"/>
<evidence type="ECO:0000313" key="7">
    <source>
        <dbReference type="EMBL" id="TFH96914.1"/>
    </source>
</evidence>
<reference evidence="7 8" key="1">
    <citation type="submission" date="2019-03" db="EMBL/GenBank/DDBJ databases">
        <title>Porphyromonas levii Isolated from the Uterus of Dairy Cows.</title>
        <authorList>
            <person name="Francis A.M."/>
        </authorList>
    </citation>
    <scope>NUCLEOTIDE SEQUENCE [LARGE SCALE GENOMIC DNA]</scope>
    <source>
        <strain evidence="7 8">AF5678</strain>
    </source>
</reference>
<dbReference type="Proteomes" id="UP000297225">
    <property type="component" value="Unassembled WGS sequence"/>
</dbReference>
<evidence type="ECO:0000256" key="6">
    <source>
        <dbReference type="RuleBase" id="RU003915"/>
    </source>
</evidence>
<dbReference type="Gene3D" id="1.10.287.460">
    <property type="entry name" value="Peptidyl-prolyl cis-trans isomerase, FKBP-type, N-terminal domain"/>
    <property type="match status" value="2"/>
</dbReference>
<organism evidence="7 8">
    <name type="scientific">Porphyromonas levii</name>
    <dbReference type="NCBI Taxonomy" id="28114"/>
    <lineage>
        <taxon>Bacteria</taxon>
        <taxon>Pseudomonadati</taxon>
        <taxon>Bacteroidota</taxon>
        <taxon>Bacteroidia</taxon>
        <taxon>Bacteroidales</taxon>
        <taxon>Porphyromonadaceae</taxon>
        <taxon>Porphyromonas</taxon>
    </lineage>
</organism>
<protein>
    <recommendedName>
        <fullName evidence="6">Peptidyl-prolyl cis-trans isomerase</fullName>
        <ecNumber evidence="6">5.2.1.8</ecNumber>
    </recommendedName>
</protein>
<dbReference type="Pfam" id="PF01346">
    <property type="entry name" value="FKBP_N"/>
    <property type="match status" value="1"/>
</dbReference>
<evidence type="ECO:0000313" key="8">
    <source>
        <dbReference type="Proteomes" id="UP000297225"/>
    </source>
</evidence>
<dbReference type="InterPro" id="IPR036944">
    <property type="entry name" value="PPIase_FKBP_N_sf"/>
</dbReference>
<dbReference type="InterPro" id="IPR046357">
    <property type="entry name" value="PPIase_dom_sf"/>
</dbReference>
<evidence type="ECO:0000256" key="5">
    <source>
        <dbReference type="PROSITE-ProRule" id="PRU00277"/>
    </source>
</evidence>
<dbReference type="EMBL" id="SPNC01000010">
    <property type="protein sequence ID" value="TFH96914.1"/>
    <property type="molecule type" value="Genomic_DNA"/>
</dbReference>
<dbReference type="PANTHER" id="PTHR43811:SF19">
    <property type="entry name" value="39 KDA FK506-BINDING NUCLEAR PROTEIN"/>
    <property type="match status" value="1"/>
</dbReference>
<evidence type="ECO:0000256" key="2">
    <source>
        <dbReference type="ARBA" id="ARBA00006577"/>
    </source>
</evidence>
<dbReference type="EC" id="5.2.1.8" evidence="6"/>
<evidence type="ECO:0000256" key="4">
    <source>
        <dbReference type="ARBA" id="ARBA00023235"/>
    </source>
</evidence>
<dbReference type="GO" id="GO:0006457">
    <property type="term" value="P:protein folding"/>
    <property type="evidence" value="ECO:0007669"/>
    <property type="project" value="InterPro"/>
</dbReference>
<evidence type="ECO:0000256" key="1">
    <source>
        <dbReference type="ARBA" id="ARBA00000971"/>
    </source>
</evidence>
<dbReference type="PROSITE" id="PS50059">
    <property type="entry name" value="FKBP_PPIASE"/>
    <property type="match status" value="1"/>
</dbReference>
<dbReference type="InterPro" id="IPR001179">
    <property type="entry name" value="PPIase_FKBP_dom"/>
</dbReference>
<dbReference type="SUPFAM" id="SSF54534">
    <property type="entry name" value="FKBP-like"/>
    <property type="match status" value="1"/>
</dbReference>
<comment type="similarity">
    <text evidence="2 6">Belongs to the FKBP-type PPIase family.</text>
</comment>
<sequence>MKKTFTGVAATLMGVGLLVSSCGGGKIKSASFTQDNDSVSYAIGILNGAQYKGYLEQDSTINMEEFLQGLADGAYDKGGKSSSYNQGYGIGENFRRGTQEDSTVNIDNLVAGFADMLRDQGLMTEDEAMAFMNSYQAKMQQKAMEEQKAKEAKQTEAQDKILAELAADSEVMKTESGLMYKVTKLGTGVKPNATDTVTVHYKGTDVMGEVFDSSYDRNEPTSFPLDRVIAGWTEGFQLMPEGSTFTLWIPGNLAYGELGTPTNGPAGLLKFECELIKVSPAK</sequence>
<dbReference type="InterPro" id="IPR000774">
    <property type="entry name" value="PPIase_FKBP_N"/>
</dbReference>
<dbReference type="RefSeq" id="WP_134849094.1">
    <property type="nucleotide sequence ID" value="NZ_CP197400.1"/>
</dbReference>
<evidence type="ECO:0000256" key="3">
    <source>
        <dbReference type="ARBA" id="ARBA00023110"/>
    </source>
</evidence>
<dbReference type="AlphaFoldDB" id="A0A4Y8WR92"/>
<keyword evidence="3 5" id="KW-0697">Rotamase</keyword>